<evidence type="ECO:0000313" key="3">
    <source>
        <dbReference type="EMBL" id="SFS96275.1"/>
    </source>
</evidence>
<dbReference type="Pfam" id="PF01385">
    <property type="entry name" value="OrfB_IS605"/>
    <property type="match status" value="1"/>
</dbReference>
<gene>
    <name evidence="3" type="ORF">SAMN05444972_11360</name>
</gene>
<dbReference type="InterPro" id="IPR001959">
    <property type="entry name" value="Transposase"/>
</dbReference>
<dbReference type="AlphaFoldDB" id="A0A1I6U4B2"/>
<organism evidence="3 4">
    <name type="scientific">Marininema halotolerans</name>
    <dbReference type="NCBI Taxonomy" id="1155944"/>
    <lineage>
        <taxon>Bacteria</taxon>
        <taxon>Bacillati</taxon>
        <taxon>Bacillota</taxon>
        <taxon>Bacilli</taxon>
        <taxon>Bacillales</taxon>
        <taxon>Thermoactinomycetaceae</taxon>
        <taxon>Marininema</taxon>
    </lineage>
</organism>
<dbReference type="NCBIfam" id="NF040570">
    <property type="entry name" value="guided_TnpB"/>
    <property type="match status" value="1"/>
</dbReference>
<reference evidence="4" key="1">
    <citation type="submission" date="2016-10" db="EMBL/GenBank/DDBJ databases">
        <authorList>
            <person name="Varghese N."/>
            <person name="Submissions S."/>
        </authorList>
    </citation>
    <scope>NUCLEOTIDE SEQUENCE [LARGE SCALE GENOMIC DNA]</scope>
    <source>
        <strain evidence="4">DSM 45789</strain>
    </source>
</reference>
<accession>A0A1I6U4B2</accession>
<sequence>MEKIGWIRLAEKKYLPEEFKPLSYRMGREGVHWFVSITVEVPDYVDYSTPANPPVGVDVGIKTLATVSNGVTYKNINKTSKIKRLEKRFKRLQRRVSRKYQMNKEGDRYWKTRNLMKLGQRVAKLRNRMTNIRKDTIHQMTTEIVKTKPSHIVIENLNVQGMMKNKHLSQCVFGETGHDEPGRKRRLFVEFYKFFVTAK</sequence>
<feature type="domain" description="Probable transposase IS891/IS1136/IS1341" evidence="2">
    <location>
        <begin position="37"/>
        <end position="165"/>
    </location>
</feature>
<proteinExistence type="predicted"/>
<feature type="coiled-coil region" evidence="1">
    <location>
        <begin position="75"/>
        <end position="135"/>
    </location>
</feature>
<evidence type="ECO:0000256" key="1">
    <source>
        <dbReference type="SAM" id="Coils"/>
    </source>
</evidence>
<evidence type="ECO:0000259" key="2">
    <source>
        <dbReference type="Pfam" id="PF01385"/>
    </source>
</evidence>
<dbReference type="EMBL" id="FPAA01000013">
    <property type="protein sequence ID" value="SFS96275.1"/>
    <property type="molecule type" value="Genomic_DNA"/>
</dbReference>
<keyword evidence="4" id="KW-1185">Reference proteome</keyword>
<name>A0A1I6U4B2_9BACL</name>
<protein>
    <submittedName>
        <fullName evidence="3">Putative transposase</fullName>
    </submittedName>
</protein>
<dbReference type="Proteomes" id="UP000198660">
    <property type="component" value="Unassembled WGS sequence"/>
</dbReference>
<evidence type="ECO:0000313" key="4">
    <source>
        <dbReference type="Proteomes" id="UP000198660"/>
    </source>
</evidence>
<keyword evidence="1" id="KW-0175">Coiled coil</keyword>